<keyword evidence="2" id="KW-1133">Transmembrane helix</keyword>
<comment type="caution">
    <text evidence="5">The sequence shown here is derived from an EMBL/GenBank/DDBJ whole genome shotgun (WGS) entry which is preliminary data.</text>
</comment>
<keyword evidence="2" id="KW-0472">Membrane</keyword>
<evidence type="ECO:0000259" key="4">
    <source>
        <dbReference type="Pfam" id="PF08434"/>
    </source>
</evidence>
<dbReference type="PANTHER" id="PTHR16861">
    <property type="entry name" value="GLYCOPROTEIN 38"/>
    <property type="match status" value="1"/>
</dbReference>
<feature type="signal peptide" evidence="3">
    <location>
        <begin position="1"/>
        <end position="22"/>
    </location>
</feature>
<feature type="compositionally biased region" description="Low complexity" evidence="1">
    <location>
        <begin position="1213"/>
        <end position="1228"/>
    </location>
</feature>
<evidence type="ECO:0000256" key="3">
    <source>
        <dbReference type="SAM" id="SignalP"/>
    </source>
</evidence>
<feature type="transmembrane region" description="Helical" evidence="2">
    <location>
        <begin position="1409"/>
        <end position="1432"/>
    </location>
</feature>
<name>A0A8X6L892_TRICU</name>
<dbReference type="EMBL" id="BMAO01005421">
    <property type="protein sequence ID" value="GFR01346.1"/>
    <property type="molecule type" value="Genomic_DNA"/>
</dbReference>
<dbReference type="OrthoDB" id="6349171at2759"/>
<accession>A0A8X6L892</accession>
<protein>
    <recommendedName>
        <fullName evidence="4">Calcium-activated chloride channel N-terminal domain-containing protein</fullName>
    </recommendedName>
</protein>
<evidence type="ECO:0000256" key="2">
    <source>
        <dbReference type="SAM" id="Phobius"/>
    </source>
</evidence>
<feature type="region of interest" description="Disordered" evidence="1">
    <location>
        <begin position="1513"/>
        <end position="1565"/>
    </location>
</feature>
<feature type="compositionally biased region" description="Polar residues" evidence="1">
    <location>
        <begin position="1265"/>
        <end position="1280"/>
    </location>
</feature>
<dbReference type="Pfam" id="PF08434">
    <property type="entry name" value="CLCA"/>
    <property type="match status" value="1"/>
</dbReference>
<evidence type="ECO:0000313" key="5">
    <source>
        <dbReference type="EMBL" id="GFR01346.1"/>
    </source>
</evidence>
<feature type="compositionally biased region" description="Basic and acidic residues" evidence="1">
    <location>
        <begin position="1252"/>
        <end position="1263"/>
    </location>
</feature>
<proteinExistence type="predicted"/>
<feature type="chain" id="PRO_5036460534" description="Calcium-activated chloride channel N-terminal domain-containing protein" evidence="3">
    <location>
        <begin position="23"/>
        <end position="1565"/>
    </location>
</feature>
<feature type="transmembrane region" description="Helical" evidence="2">
    <location>
        <begin position="1173"/>
        <end position="1198"/>
    </location>
</feature>
<gene>
    <name evidence="5" type="primary">AVEN_113495_1</name>
    <name evidence="5" type="ORF">TNCT_124781</name>
</gene>
<dbReference type="InterPro" id="IPR055308">
    <property type="entry name" value="TEX47-like"/>
</dbReference>
<feature type="compositionally biased region" description="Polar residues" evidence="1">
    <location>
        <begin position="1553"/>
        <end position="1565"/>
    </location>
</feature>
<evidence type="ECO:0000313" key="6">
    <source>
        <dbReference type="Proteomes" id="UP000887116"/>
    </source>
</evidence>
<feature type="region of interest" description="Disordered" evidence="1">
    <location>
        <begin position="1207"/>
        <end position="1231"/>
    </location>
</feature>
<feature type="domain" description="Calcium-activated chloride channel N-terminal" evidence="4">
    <location>
        <begin position="24"/>
        <end position="288"/>
    </location>
</feature>
<dbReference type="PANTHER" id="PTHR16861:SF4">
    <property type="entry name" value="SH3 DOMAIN PROTEIN (AFU_ORTHOLOGUE AFUA_1G13610)"/>
    <property type="match status" value="1"/>
</dbReference>
<feature type="region of interest" description="Disordered" evidence="1">
    <location>
        <begin position="1251"/>
        <end position="1280"/>
    </location>
</feature>
<keyword evidence="3" id="KW-0732">Signal</keyword>
<keyword evidence="2" id="KW-0812">Transmembrane</keyword>
<sequence length="1565" mass="175543">MMKRILCLCVVACLTTLLGVKAEVKVENGVYQDVLLSFAPNVENDNAQELVNSLKELLEHTSQTLYTATGLRIGTVTVRLPSTWNTSTLGGESIKVASPDLTEQKPDILVDATKENALGKNPIALQYGGCTVSGHQIILPREFLSNSDEYPKGKLLAREWLKYRYGVFDENGFKGDEMYPEYYRVPGSSEIRITECTSPEVNFYFKDPTTGNNCSMDIPADFDNCKVHPEEDANVTSSLMYYHEELKDMEHICGGQNHNHKENTLSKHNTLCNGASIWDVLKKSSDFSFDGPFEEYKPVELSFVQDSSPRVVLFLENSDKLFKKQAFIEFGVMRLLNDLPSQSRFGVYYFTKDVSVSRPFTDLSSRDLVDGFGDFGYNDADTCTSCALTRAVGLLENGLNDMMSSNPQSSDESEKELRHVFFRNCSDVLKDTLHDHGLKVPLRRLIIIGHIKHSSGYTVEEEHQEFINNIQINIMEDAFRISGLLIVHENFFYHIIEASDFTLTDIIEETANLVARKTVIGAKVIHNSGIVERFFEDWNGCNVESPNYKEPNQKLEARKEESGVLDIAKMIKALEDAIFVLASFLRFVDPMDMKEKINELVPVGVLLFNTELVNLYTEKFFLTVEEHIEKYFKKRDYTSFLEQEWPPTGPIHDPKGYFDELKRFEEKVEESLRLEEEQKKMKTKPGTFWWTVKTDNFEGEKGKIILITHSNFNGDVSDLKERVGISQLCITIIRFVDDDSSGEETYEHLKEIFSCYSYHGIILNAEDGESFEHFYNYMNADIPKPTYDYQIEEVTSWSMSAANPLIIPMDPIASYFTLWLSGSVDSGSIQCKMGDANVMLEQKIRKSTISAYNFEAIHDAANDVSCVQKSATKPPLLTQVQKTSVKGHYFDFDVWYHDTTPSDGETQMPVIIYVKINYGGYPVVDANVTGIVTAPNDEKTEVQFLDNGKGDPDITKHDGLYSGYFTNFVDKGGHTLNVIVSYKESETMTGKKGADICCGSQVSSEMSDAPSFKLTKEIVIESKSKKPDDGYPPSRILDLKVIKFDPPTAITLGWTAPGGGEVASYILKLFNSRDDALKNFESSGKVLNTTQITDSYYNKQENYELSLSELEDNATGYIALQALNEKKKAGETSTILEFFLPLGAKDTSKNPETTTPMAIIDDNKKSGPNRKTIGIVIGVLGGIVVLCICIYLGIYFLVQKPKRKEEEARAKRSQNSSDQRSSSGPSTQIGLNSIPADVIIKHHNEVVTAKNMHKDPPIFKEENLDSFNSSPELPENSNRNNNVAEYSQVQKASSPRTPDATSSYEFYLFCESEDCNKNGSLPRWLKFNSTEPKFHGQQEEVELLFVPELPRADNLALFFVIKSVAGTGQLSDASNKAEVILSLSIPITTTNNPIITDDRNNNKSATIGAIVGGVIVGLFLLLCISILFYFYVYKPRKASSKENVVSARPKNGTESTDSFRATNFRNRGSMRRVESFPVLLYTHDQLKDFKKKVDPPLYKPAIVPKPWMSMNVLSNSEPNKDGDCKSLGSSSTVPVADKNKSSDIEQLDDISHTSEASQPGKSARF</sequence>
<keyword evidence="6" id="KW-1185">Reference proteome</keyword>
<organism evidence="5 6">
    <name type="scientific">Trichonephila clavata</name>
    <name type="common">Joro spider</name>
    <name type="synonym">Nephila clavata</name>
    <dbReference type="NCBI Taxonomy" id="2740835"/>
    <lineage>
        <taxon>Eukaryota</taxon>
        <taxon>Metazoa</taxon>
        <taxon>Ecdysozoa</taxon>
        <taxon>Arthropoda</taxon>
        <taxon>Chelicerata</taxon>
        <taxon>Arachnida</taxon>
        <taxon>Araneae</taxon>
        <taxon>Araneomorphae</taxon>
        <taxon>Entelegynae</taxon>
        <taxon>Araneoidea</taxon>
        <taxon>Nephilidae</taxon>
        <taxon>Trichonephila</taxon>
    </lineage>
</organism>
<reference evidence="5" key="1">
    <citation type="submission" date="2020-07" db="EMBL/GenBank/DDBJ databases">
        <title>Multicomponent nature underlies the extraordinary mechanical properties of spider dragline silk.</title>
        <authorList>
            <person name="Kono N."/>
            <person name="Nakamura H."/>
            <person name="Mori M."/>
            <person name="Yoshida Y."/>
            <person name="Ohtoshi R."/>
            <person name="Malay A.D."/>
            <person name="Moran D.A.P."/>
            <person name="Tomita M."/>
            <person name="Numata K."/>
            <person name="Arakawa K."/>
        </authorList>
    </citation>
    <scope>NUCLEOTIDE SEQUENCE</scope>
</reference>
<dbReference type="Proteomes" id="UP000887116">
    <property type="component" value="Unassembled WGS sequence"/>
</dbReference>
<dbReference type="InterPro" id="IPR013642">
    <property type="entry name" value="CLCA_N"/>
</dbReference>
<evidence type="ECO:0000256" key="1">
    <source>
        <dbReference type="SAM" id="MobiDB-lite"/>
    </source>
</evidence>
<dbReference type="Pfam" id="PF24787">
    <property type="entry name" value="TEX47"/>
    <property type="match status" value="1"/>
</dbReference>